<organism evidence="10 11">
    <name type="scientific">Aminipila butyrica</name>
    <dbReference type="NCBI Taxonomy" id="433296"/>
    <lineage>
        <taxon>Bacteria</taxon>
        <taxon>Bacillati</taxon>
        <taxon>Bacillota</taxon>
        <taxon>Clostridia</taxon>
        <taxon>Peptostreptococcales</taxon>
        <taxon>Anaerovoracaceae</taxon>
        <taxon>Aminipila</taxon>
    </lineage>
</organism>
<keyword evidence="11" id="KW-1185">Reference proteome</keyword>
<dbReference type="NCBIfam" id="TIGR00905">
    <property type="entry name" value="2A0302"/>
    <property type="match status" value="1"/>
</dbReference>
<evidence type="ECO:0000256" key="4">
    <source>
        <dbReference type="ARBA" id="ARBA00022475"/>
    </source>
</evidence>
<dbReference type="GO" id="GO:0006865">
    <property type="term" value="P:amino acid transport"/>
    <property type="evidence" value="ECO:0007669"/>
    <property type="project" value="UniProtKB-KW"/>
</dbReference>
<dbReference type="Gene3D" id="1.20.1740.10">
    <property type="entry name" value="Amino acid/polyamine transporter I"/>
    <property type="match status" value="1"/>
</dbReference>
<dbReference type="Proteomes" id="UP000466848">
    <property type="component" value="Chromosome"/>
</dbReference>
<evidence type="ECO:0000256" key="6">
    <source>
        <dbReference type="ARBA" id="ARBA00022970"/>
    </source>
</evidence>
<keyword evidence="5 9" id="KW-0812">Transmembrane</keyword>
<evidence type="ECO:0000256" key="8">
    <source>
        <dbReference type="ARBA" id="ARBA00023136"/>
    </source>
</evidence>
<evidence type="ECO:0000256" key="2">
    <source>
        <dbReference type="ARBA" id="ARBA00008220"/>
    </source>
</evidence>
<dbReference type="GO" id="GO:0005886">
    <property type="term" value="C:plasma membrane"/>
    <property type="evidence" value="ECO:0007669"/>
    <property type="project" value="UniProtKB-SubCell"/>
</dbReference>
<protein>
    <submittedName>
        <fullName evidence="10">Amino acid permease</fullName>
    </submittedName>
</protein>
<accession>A0A858BQ29</accession>
<evidence type="ECO:0000313" key="11">
    <source>
        <dbReference type="Proteomes" id="UP000466848"/>
    </source>
</evidence>
<feature type="transmembrane region" description="Helical" evidence="9">
    <location>
        <begin position="44"/>
        <end position="65"/>
    </location>
</feature>
<evidence type="ECO:0000256" key="5">
    <source>
        <dbReference type="ARBA" id="ARBA00022692"/>
    </source>
</evidence>
<dbReference type="KEGG" id="abut:Ami103574_00635"/>
<feature type="transmembrane region" description="Helical" evidence="9">
    <location>
        <begin position="451"/>
        <end position="472"/>
    </location>
</feature>
<comment type="subcellular location">
    <subcellularLocation>
        <location evidence="1">Cell membrane</location>
        <topology evidence="1">Multi-pass membrane protein</topology>
    </subcellularLocation>
</comment>
<evidence type="ECO:0000256" key="9">
    <source>
        <dbReference type="SAM" id="Phobius"/>
    </source>
</evidence>
<dbReference type="AlphaFoldDB" id="A0A858BQ29"/>
<feature type="transmembrane region" description="Helical" evidence="9">
    <location>
        <begin position="330"/>
        <end position="352"/>
    </location>
</feature>
<dbReference type="InterPro" id="IPR002293">
    <property type="entry name" value="AA/rel_permease1"/>
</dbReference>
<feature type="transmembrane region" description="Helical" evidence="9">
    <location>
        <begin position="236"/>
        <end position="257"/>
    </location>
</feature>
<dbReference type="RefSeq" id="WP_163064823.1">
    <property type="nucleotide sequence ID" value="NZ_CP048649.1"/>
</dbReference>
<dbReference type="PIRSF" id="PIRSF006060">
    <property type="entry name" value="AA_transporter"/>
    <property type="match status" value="1"/>
</dbReference>
<feature type="transmembrane region" description="Helical" evidence="9">
    <location>
        <begin position="157"/>
        <end position="180"/>
    </location>
</feature>
<gene>
    <name evidence="10" type="ORF">Ami103574_00635</name>
</gene>
<keyword evidence="6" id="KW-0029">Amino-acid transport</keyword>
<dbReference type="PANTHER" id="PTHR42770:SF4">
    <property type="entry name" value="ARGININE_ORNITHINE ANTIPORTER-RELATED"/>
    <property type="match status" value="1"/>
</dbReference>
<keyword evidence="8 9" id="KW-0472">Membrane</keyword>
<dbReference type="GO" id="GO:0022857">
    <property type="term" value="F:transmembrane transporter activity"/>
    <property type="evidence" value="ECO:0007669"/>
    <property type="project" value="InterPro"/>
</dbReference>
<dbReference type="InterPro" id="IPR050367">
    <property type="entry name" value="APC_superfamily"/>
</dbReference>
<proteinExistence type="inferred from homology"/>
<keyword evidence="4" id="KW-1003">Cell membrane</keyword>
<feature type="transmembrane region" description="Helical" evidence="9">
    <location>
        <begin position="269"/>
        <end position="292"/>
    </location>
</feature>
<dbReference type="InterPro" id="IPR004754">
    <property type="entry name" value="Amino_acid_antiprt"/>
</dbReference>
<keyword evidence="7 9" id="KW-1133">Transmembrane helix</keyword>
<feature type="transmembrane region" description="Helical" evidence="9">
    <location>
        <begin position="358"/>
        <end position="379"/>
    </location>
</feature>
<feature type="transmembrane region" description="Helical" evidence="9">
    <location>
        <begin position="400"/>
        <end position="415"/>
    </location>
</feature>
<keyword evidence="3" id="KW-0813">Transport</keyword>
<evidence type="ECO:0000256" key="3">
    <source>
        <dbReference type="ARBA" id="ARBA00022448"/>
    </source>
</evidence>
<evidence type="ECO:0000256" key="1">
    <source>
        <dbReference type="ARBA" id="ARBA00004651"/>
    </source>
</evidence>
<feature type="transmembrane region" description="Helical" evidence="9">
    <location>
        <begin position="128"/>
        <end position="145"/>
    </location>
</feature>
<dbReference type="EMBL" id="CP048649">
    <property type="protein sequence ID" value="QIB67903.1"/>
    <property type="molecule type" value="Genomic_DNA"/>
</dbReference>
<sequence length="478" mass="50612">MNNEKDNGLSFTRLIAVIIGSTIGGGIFTSAADMASGGAHTGAVLIGWGIAGVGMLALMMCFFGLNKIRPDLTNGIYSYAGEGFGSFVGFNSAWGYWISALLCNVSYVTLLFGAIGFFVPAFGTGNNILSIVCGSVIIWILNFLVMRGVKEAAGIQIVVTISKLVPIAVFLVAVIFVRAFDPSIFMENFWGDGTVAVLDQVKATTGATVWSFIGVEGAVVLSGRAKRSSDVGKASITGFLGLLAIYVMVAVLSMGVMRPADMAQLGNPQMAGILSAAVGPWGAALINIGVILSIAGALLGWTIIAADCPYSASIQGVFSKIFSKSNAKEAPVNSLYITNGIVQIFLIIVYFQESTYQVFYNLSANMIMVPYLLSAAFYLKVTMNKKGFESIGGTSITKERIFALVGTVYGLWMLYSAGVTYLLISSILYTLGIIIFIKGKKEKNHPIFDKGYEKIIAIALVALAIVSIVMIANGSIGI</sequence>
<feature type="transmembrane region" description="Helical" evidence="9">
    <location>
        <begin position="94"/>
        <end position="122"/>
    </location>
</feature>
<dbReference type="PANTHER" id="PTHR42770">
    <property type="entry name" value="AMINO ACID TRANSPORTER-RELATED"/>
    <property type="match status" value="1"/>
</dbReference>
<evidence type="ECO:0000313" key="10">
    <source>
        <dbReference type="EMBL" id="QIB67903.1"/>
    </source>
</evidence>
<reference evidence="10 11" key="1">
    <citation type="submission" date="2020-02" db="EMBL/GenBank/DDBJ databases">
        <authorList>
            <person name="Kim Y.B."/>
            <person name="Roh S.W."/>
        </authorList>
    </citation>
    <scope>NUCLEOTIDE SEQUENCE [LARGE SCALE GENOMIC DNA]</scope>
    <source>
        <strain evidence="10 11">DSM 103574</strain>
    </source>
</reference>
<evidence type="ECO:0000256" key="7">
    <source>
        <dbReference type="ARBA" id="ARBA00022989"/>
    </source>
</evidence>
<name>A0A858BQ29_9FIRM</name>
<dbReference type="Pfam" id="PF13520">
    <property type="entry name" value="AA_permease_2"/>
    <property type="match status" value="1"/>
</dbReference>
<feature type="transmembrane region" description="Helical" evidence="9">
    <location>
        <begin position="12"/>
        <end position="32"/>
    </location>
</feature>
<comment type="similarity">
    <text evidence="2">Belongs to the amino acid-polyamine-organocation (APC) superfamily. Basic amino acid/polyamine antiporter (APA) (TC 2.A.3.2) family.</text>
</comment>